<accession>A0AC60Q6T5</accession>
<comment type="caution">
    <text evidence="1">The sequence shown here is derived from an EMBL/GenBank/DDBJ whole genome shotgun (WGS) entry which is preliminary data.</text>
</comment>
<dbReference type="EMBL" id="JABSTQ010009416">
    <property type="protein sequence ID" value="KAG0429417.1"/>
    <property type="molecule type" value="Genomic_DNA"/>
</dbReference>
<name>A0AC60Q6T5_IXOPE</name>
<reference evidence="1 2" key="1">
    <citation type="journal article" date="2020" name="Cell">
        <title>Large-Scale Comparative Analyses of Tick Genomes Elucidate Their Genetic Diversity and Vector Capacities.</title>
        <authorList>
            <consortium name="Tick Genome and Microbiome Consortium (TIGMIC)"/>
            <person name="Jia N."/>
            <person name="Wang J."/>
            <person name="Shi W."/>
            <person name="Du L."/>
            <person name="Sun Y."/>
            <person name="Zhan W."/>
            <person name="Jiang J.F."/>
            <person name="Wang Q."/>
            <person name="Zhang B."/>
            <person name="Ji P."/>
            <person name="Bell-Sakyi L."/>
            <person name="Cui X.M."/>
            <person name="Yuan T.T."/>
            <person name="Jiang B.G."/>
            <person name="Yang W.F."/>
            <person name="Lam T.T."/>
            <person name="Chang Q.C."/>
            <person name="Ding S.J."/>
            <person name="Wang X.J."/>
            <person name="Zhu J.G."/>
            <person name="Ruan X.D."/>
            <person name="Zhao L."/>
            <person name="Wei J.T."/>
            <person name="Ye R.Z."/>
            <person name="Que T.C."/>
            <person name="Du C.H."/>
            <person name="Zhou Y.H."/>
            <person name="Cheng J.X."/>
            <person name="Dai P.F."/>
            <person name="Guo W.B."/>
            <person name="Han X.H."/>
            <person name="Huang E.J."/>
            <person name="Li L.F."/>
            <person name="Wei W."/>
            <person name="Gao Y.C."/>
            <person name="Liu J.Z."/>
            <person name="Shao H.Z."/>
            <person name="Wang X."/>
            <person name="Wang C.C."/>
            <person name="Yang T.C."/>
            <person name="Huo Q.B."/>
            <person name="Li W."/>
            <person name="Chen H.Y."/>
            <person name="Chen S.E."/>
            <person name="Zhou L.G."/>
            <person name="Ni X.B."/>
            <person name="Tian J.H."/>
            <person name="Sheng Y."/>
            <person name="Liu T."/>
            <person name="Pan Y.S."/>
            <person name="Xia L.Y."/>
            <person name="Li J."/>
            <person name="Zhao F."/>
            <person name="Cao W.C."/>
        </authorList>
    </citation>
    <scope>NUCLEOTIDE SEQUENCE [LARGE SCALE GENOMIC DNA]</scope>
    <source>
        <strain evidence="1">Iper-2018</strain>
    </source>
</reference>
<dbReference type="Proteomes" id="UP000805193">
    <property type="component" value="Unassembled WGS sequence"/>
</dbReference>
<evidence type="ECO:0000313" key="1">
    <source>
        <dbReference type="EMBL" id="KAG0429417.1"/>
    </source>
</evidence>
<gene>
    <name evidence="1" type="ORF">HPB47_023664</name>
</gene>
<organism evidence="1 2">
    <name type="scientific">Ixodes persulcatus</name>
    <name type="common">Taiga tick</name>
    <dbReference type="NCBI Taxonomy" id="34615"/>
    <lineage>
        <taxon>Eukaryota</taxon>
        <taxon>Metazoa</taxon>
        <taxon>Ecdysozoa</taxon>
        <taxon>Arthropoda</taxon>
        <taxon>Chelicerata</taxon>
        <taxon>Arachnida</taxon>
        <taxon>Acari</taxon>
        <taxon>Parasitiformes</taxon>
        <taxon>Ixodida</taxon>
        <taxon>Ixodoidea</taxon>
        <taxon>Ixodidae</taxon>
        <taxon>Ixodinae</taxon>
        <taxon>Ixodes</taxon>
    </lineage>
</organism>
<keyword evidence="2" id="KW-1185">Reference proteome</keyword>
<evidence type="ECO:0000313" key="2">
    <source>
        <dbReference type="Proteomes" id="UP000805193"/>
    </source>
</evidence>
<protein>
    <submittedName>
        <fullName evidence="1">Uncharacterized protein</fullName>
    </submittedName>
</protein>
<sequence>MHEPKLRAELMKPRGLAADERKQRAMEYQRAIQAQMEEKQRKLQAEKIARLQEEREQERRLEEERRRLEEQYQEEQQRIREKKASTLLLSHQGSCERWEQSLFDSFTNHKVQMDQTMECQCLGTKEREERTRLVLIAKMQQAEAEAEAVRKAKRNLKLQRTAAVAPAESQVPQFGSNPSGQGPSVSTERVSSGIEKFAAASGEHTETVKTTVRPTRIDDGSEARSQLQREISSQTEGSIPASAASSRTSPFLSYRGPSPYVEDRVLTPTKVRIAHRARWPLTVPSREFGIQTDISLPCGWSGCGPSRELVASTQDPVQNSPGCHGRRVQHSRPMRAIHKELLAPSGYAPMTNFHADRKLPPRIPQTRAGNSRGSPERAGVGRNFASQQLEKLQEFRRQQWERDPGSRRSRVTSRAAREGNAGTLLRAGKGAVATRGAENGRAREPTKVPSREPSCFDEESQHDPNTTTQSDDEDSNDPTLLASPACHSLRSPPVPALRKKVDFPSPQGRANLALLGSPPPTRKRWRSQEVYIPRQSFGDSSTSQGEDWTSSPGRCNESRVRPAAVERHRSVSVTGCGRVRNASPSPVRQGPRSSSQDPLVHPEIVTGRPTPRQDKILQQLSSLRQGLLIKQREMENNLLKSKT</sequence>
<proteinExistence type="predicted"/>